<dbReference type="AlphaFoldDB" id="A0A645C8G7"/>
<organism evidence="1">
    <name type="scientific">bioreactor metagenome</name>
    <dbReference type="NCBI Taxonomy" id="1076179"/>
    <lineage>
        <taxon>unclassified sequences</taxon>
        <taxon>metagenomes</taxon>
        <taxon>ecological metagenomes</taxon>
    </lineage>
</organism>
<name>A0A645C8G7_9ZZZZ</name>
<dbReference type="SUPFAM" id="SSF56752">
    <property type="entry name" value="D-aminoacid aminotransferase-like PLP-dependent enzymes"/>
    <property type="match status" value="1"/>
</dbReference>
<evidence type="ECO:0000313" key="1">
    <source>
        <dbReference type="EMBL" id="MPM70654.1"/>
    </source>
</evidence>
<dbReference type="Pfam" id="PF01063">
    <property type="entry name" value="Aminotran_4"/>
    <property type="match status" value="1"/>
</dbReference>
<dbReference type="InterPro" id="IPR043132">
    <property type="entry name" value="BCAT-like_C"/>
</dbReference>
<dbReference type="Gene3D" id="3.20.10.10">
    <property type="entry name" value="D-amino Acid Aminotransferase, subunit A, domain 2"/>
    <property type="match status" value="1"/>
</dbReference>
<accession>A0A645C8G7</accession>
<dbReference type="InterPro" id="IPR036038">
    <property type="entry name" value="Aminotransferase-like"/>
</dbReference>
<proteinExistence type="predicted"/>
<protein>
    <recommendedName>
        <fullName evidence="2">Aminodeoxychorismate lyase</fullName>
    </recommendedName>
</protein>
<evidence type="ECO:0008006" key="2">
    <source>
        <dbReference type="Google" id="ProtNLM"/>
    </source>
</evidence>
<dbReference type="InterPro" id="IPR001544">
    <property type="entry name" value="Aminotrans_IV"/>
</dbReference>
<dbReference type="EMBL" id="VSSQ01023601">
    <property type="protein sequence ID" value="MPM70654.1"/>
    <property type="molecule type" value="Genomic_DNA"/>
</dbReference>
<sequence>MRQSANRFGFAAPVLPCLESLLPETLREKKVKCSIEYRETIRTVRFVAYTPKRIRSLVLVEADEVDYSFKYSDRVQLEVLNKQRGERDEVLIVQNGCITDTTYSNVVFRKNGEFFTPHTYLLNGTKRQRLLRESIIKEAAITVDNLHEFEHVYLINAMLDMEDGVGCPVQSILNSIII</sequence>
<dbReference type="GO" id="GO:0003824">
    <property type="term" value="F:catalytic activity"/>
    <property type="evidence" value="ECO:0007669"/>
    <property type="project" value="InterPro"/>
</dbReference>
<comment type="caution">
    <text evidence="1">The sequence shown here is derived from an EMBL/GenBank/DDBJ whole genome shotgun (WGS) entry which is preliminary data.</text>
</comment>
<reference evidence="1" key="1">
    <citation type="submission" date="2019-08" db="EMBL/GenBank/DDBJ databases">
        <authorList>
            <person name="Kucharzyk K."/>
            <person name="Murdoch R.W."/>
            <person name="Higgins S."/>
            <person name="Loffler F."/>
        </authorList>
    </citation>
    <scope>NUCLEOTIDE SEQUENCE</scope>
</reference>
<gene>
    <name evidence="1" type="ORF">SDC9_117609</name>
</gene>